<dbReference type="eggNOG" id="COG4102">
    <property type="taxonomic scope" value="Bacteria"/>
</dbReference>
<dbReference type="OrthoDB" id="9779968at2"/>
<accession>E1T7D3</accession>
<dbReference type="STRING" id="640512.BC1003_1593"/>
<dbReference type="HOGENOM" id="CLU_032896_2_0_4"/>
<gene>
    <name evidence="2" type="ordered locus">BC1003_1593</name>
</gene>
<dbReference type="InterPro" id="IPR010869">
    <property type="entry name" value="DUF1501"/>
</dbReference>
<dbReference type="AlphaFoldDB" id="E1T7D3"/>
<feature type="region of interest" description="Disordered" evidence="1">
    <location>
        <begin position="255"/>
        <end position="281"/>
    </location>
</feature>
<dbReference type="PANTHER" id="PTHR43737:SF1">
    <property type="entry name" value="DUF1501 DOMAIN-CONTAINING PROTEIN"/>
    <property type="match status" value="1"/>
</dbReference>
<protein>
    <recommendedName>
        <fullName evidence="3">Twin-arginine translocation pathway signal sequence domain-containing protein</fullName>
    </recommendedName>
</protein>
<dbReference type="EMBL" id="CP002217">
    <property type="protein sequence ID" value="ADN57563.1"/>
    <property type="molecule type" value="Genomic_DNA"/>
</dbReference>
<name>E1T7D3_BURSG</name>
<reference evidence="2" key="1">
    <citation type="submission" date="2010-09" db="EMBL/GenBank/DDBJ databases">
        <title>Complete sequence of chromosome1 of Burkholderia sp. CCGE1003.</title>
        <authorList>
            <consortium name="US DOE Joint Genome Institute"/>
            <person name="Lucas S."/>
            <person name="Copeland A."/>
            <person name="Lapidus A."/>
            <person name="Cheng J.-F."/>
            <person name="Bruce D."/>
            <person name="Goodwin L."/>
            <person name="Pitluck S."/>
            <person name="Daligault H."/>
            <person name="Davenport K."/>
            <person name="Detter J.C."/>
            <person name="Han C."/>
            <person name="Tapia R."/>
            <person name="Land M."/>
            <person name="Hauser L."/>
            <person name="Jeffries C."/>
            <person name="Kyrpides N."/>
            <person name="Ivanova N."/>
            <person name="Ovchinnikova G."/>
            <person name="Martinez-Romero E."/>
            <person name="Rogel M.A."/>
            <person name="Auchtung J."/>
            <person name="Tiedje J.M."/>
            <person name="Woyke T."/>
        </authorList>
    </citation>
    <scope>NUCLEOTIDE SEQUENCE</scope>
    <source>
        <strain evidence="2">CCGE1003</strain>
    </source>
</reference>
<sequence length="429" mass="46271">MKRRSFLSLSAAGGTALWLPNVFSAGRSTHTAPRASTPARDNGRLLILVELKGGNDGLNTVIPFAEPAYYQLRRNIALKREQVIQLDERTALHPSLAPLLPVWRSGELAIVQGVGYAQPNLSHFRSTQIWDTASHRDEYLREGWLARTFASVPSTADRAAHGVVIGSAERGPLAQDGATSAPVGGVQARGNYGDVAQAWAFQPPHVHSPLRMSEGLACSAFGASIEKAMQMIAAGHMADSQAGRAPQRLQIPLTSATSPASQTSQTPPTSPTSQAFQAPPTLAPESGAVAAIRLTLNGFDTHRNQPDRHRLLLTQLAEGLTAIRTALVDLGRWNDTLLMTYSEFGRHPRENDSRGSDHGSVAPHFVMGGRVAGGLHGARPQFGRLDGDGNLPVGVDFRRLYATVLGRWWGLDAHAILRQHFEPLPLLRV</sequence>
<feature type="compositionally biased region" description="Low complexity" evidence="1">
    <location>
        <begin position="255"/>
        <end position="275"/>
    </location>
</feature>
<evidence type="ECO:0000256" key="1">
    <source>
        <dbReference type="SAM" id="MobiDB-lite"/>
    </source>
</evidence>
<dbReference type="KEGG" id="bgf:BC1003_1593"/>
<organism evidence="2">
    <name type="scientific">Burkholderia sp. (strain CCGE1003)</name>
    <dbReference type="NCBI Taxonomy" id="640512"/>
    <lineage>
        <taxon>Bacteria</taxon>
        <taxon>Pseudomonadati</taxon>
        <taxon>Pseudomonadota</taxon>
        <taxon>Betaproteobacteria</taxon>
        <taxon>Burkholderiales</taxon>
        <taxon>Burkholderiaceae</taxon>
        <taxon>Burkholderia</taxon>
    </lineage>
</organism>
<proteinExistence type="predicted"/>
<evidence type="ECO:0008006" key="3">
    <source>
        <dbReference type="Google" id="ProtNLM"/>
    </source>
</evidence>
<dbReference type="PANTHER" id="PTHR43737">
    <property type="entry name" value="BLL7424 PROTEIN"/>
    <property type="match status" value="1"/>
</dbReference>
<evidence type="ECO:0000313" key="2">
    <source>
        <dbReference type="EMBL" id="ADN57563.1"/>
    </source>
</evidence>
<dbReference type="Pfam" id="PF07394">
    <property type="entry name" value="DUF1501"/>
    <property type="match status" value="1"/>
</dbReference>